<dbReference type="InterPro" id="IPR036388">
    <property type="entry name" value="WH-like_DNA-bd_sf"/>
</dbReference>
<dbReference type="EMBL" id="BMMZ01000004">
    <property type="protein sequence ID" value="GGL60065.1"/>
    <property type="molecule type" value="Genomic_DNA"/>
</dbReference>
<dbReference type="RefSeq" id="WP_188894905.1">
    <property type="nucleotide sequence ID" value="NZ_BMMZ01000004.1"/>
</dbReference>
<gene>
    <name evidence="2" type="ORF">GCM10011575_18250</name>
</gene>
<dbReference type="GO" id="GO:0006950">
    <property type="term" value="P:response to stress"/>
    <property type="evidence" value="ECO:0007669"/>
    <property type="project" value="TreeGrafter"/>
</dbReference>
<dbReference type="InterPro" id="IPR039422">
    <property type="entry name" value="MarR/SlyA-like"/>
</dbReference>
<comment type="caution">
    <text evidence="2">The sequence shown here is derived from an EMBL/GenBank/DDBJ whole genome shotgun (WGS) entry which is preliminary data.</text>
</comment>
<organism evidence="2 3">
    <name type="scientific">Microlunatus endophyticus</name>
    <dbReference type="NCBI Taxonomy" id="1716077"/>
    <lineage>
        <taxon>Bacteria</taxon>
        <taxon>Bacillati</taxon>
        <taxon>Actinomycetota</taxon>
        <taxon>Actinomycetes</taxon>
        <taxon>Propionibacteriales</taxon>
        <taxon>Propionibacteriaceae</taxon>
        <taxon>Microlunatus</taxon>
    </lineage>
</organism>
<dbReference type="AlphaFoldDB" id="A0A917S7I8"/>
<dbReference type="GO" id="GO:0003700">
    <property type="term" value="F:DNA-binding transcription factor activity"/>
    <property type="evidence" value="ECO:0007669"/>
    <property type="project" value="InterPro"/>
</dbReference>
<dbReference type="SMART" id="SM00347">
    <property type="entry name" value="HTH_MARR"/>
    <property type="match status" value="1"/>
</dbReference>
<evidence type="ECO:0000313" key="3">
    <source>
        <dbReference type="Proteomes" id="UP000613840"/>
    </source>
</evidence>
<accession>A0A917S7I8</accession>
<evidence type="ECO:0000259" key="1">
    <source>
        <dbReference type="PROSITE" id="PS50995"/>
    </source>
</evidence>
<name>A0A917S7I8_9ACTN</name>
<dbReference type="PANTHER" id="PTHR33164">
    <property type="entry name" value="TRANSCRIPTIONAL REGULATOR, MARR FAMILY"/>
    <property type="match status" value="1"/>
</dbReference>
<dbReference type="PANTHER" id="PTHR33164:SF99">
    <property type="entry name" value="MARR FAMILY REGULATORY PROTEIN"/>
    <property type="match status" value="1"/>
</dbReference>
<proteinExistence type="predicted"/>
<keyword evidence="3" id="KW-1185">Reference proteome</keyword>
<dbReference type="InterPro" id="IPR036390">
    <property type="entry name" value="WH_DNA-bd_sf"/>
</dbReference>
<protein>
    <submittedName>
        <fullName evidence="2">MarR family transcriptional regulator</fullName>
    </submittedName>
</protein>
<dbReference type="Proteomes" id="UP000613840">
    <property type="component" value="Unassembled WGS sequence"/>
</dbReference>
<reference evidence="2" key="2">
    <citation type="submission" date="2020-09" db="EMBL/GenBank/DDBJ databases">
        <authorList>
            <person name="Sun Q."/>
            <person name="Zhou Y."/>
        </authorList>
    </citation>
    <scope>NUCLEOTIDE SEQUENCE</scope>
    <source>
        <strain evidence="2">CGMCC 4.7306</strain>
    </source>
</reference>
<sequence>MAELGVLTEQDWEFWDAWVRSQRLLNREFDRALQQELALSKADFSVLVTLEAAPEGRKRVGEVAEALDWDKGRVAHQLTRMESRCLLAREEDGAPGRRTGVRLTATGWEAARRAVRLHSENVRRLVLDRLAPEERAAIAAMSCRVIRDLDAG</sequence>
<dbReference type="SUPFAM" id="SSF46785">
    <property type="entry name" value="Winged helix' DNA-binding domain"/>
    <property type="match status" value="1"/>
</dbReference>
<dbReference type="PROSITE" id="PS50995">
    <property type="entry name" value="HTH_MARR_2"/>
    <property type="match status" value="1"/>
</dbReference>
<feature type="domain" description="HTH marR-type" evidence="1">
    <location>
        <begin position="1"/>
        <end position="147"/>
    </location>
</feature>
<dbReference type="InterPro" id="IPR000835">
    <property type="entry name" value="HTH_MarR-typ"/>
</dbReference>
<evidence type="ECO:0000313" key="2">
    <source>
        <dbReference type="EMBL" id="GGL60065.1"/>
    </source>
</evidence>
<dbReference type="Gene3D" id="1.10.10.10">
    <property type="entry name" value="Winged helix-like DNA-binding domain superfamily/Winged helix DNA-binding domain"/>
    <property type="match status" value="1"/>
</dbReference>
<reference evidence="2" key="1">
    <citation type="journal article" date="2014" name="Int. J. Syst. Evol. Microbiol.">
        <title>Complete genome sequence of Corynebacterium casei LMG S-19264T (=DSM 44701T), isolated from a smear-ripened cheese.</title>
        <authorList>
            <consortium name="US DOE Joint Genome Institute (JGI-PGF)"/>
            <person name="Walter F."/>
            <person name="Albersmeier A."/>
            <person name="Kalinowski J."/>
            <person name="Ruckert C."/>
        </authorList>
    </citation>
    <scope>NUCLEOTIDE SEQUENCE</scope>
    <source>
        <strain evidence="2">CGMCC 4.7306</strain>
    </source>
</reference>